<dbReference type="RefSeq" id="WP_002694659.1">
    <property type="nucleotide sequence ID" value="NZ_AAWS01000006.1"/>
</dbReference>
<keyword evidence="2" id="KW-1185">Reference proteome</keyword>
<sequence length="135" mass="15375">METLRSTPFIITYLDAVNKLLVDVWQEGSQGMNPENFKTTLTQWKQLVIENAVTAALIDARQMKFMIDPDLQEWSGVHVAAPAAEAGLRKMATLLPTSIFEKVSVQQTINEHPDRVQLKRQYFDSENEAKQWLLG</sequence>
<evidence type="ECO:0008006" key="3">
    <source>
        <dbReference type="Google" id="ProtNLM"/>
    </source>
</evidence>
<evidence type="ECO:0000313" key="2">
    <source>
        <dbReference type="Proteomes" id="UP000004095"/>
    </source>
</evidence>
<dbReference type="OrthoDB" id="979415at2"/>
<dbReference type="Proteomes" id="UP000004095">
    <property type="component" value="Unassembled WGS sequence"/>
</dbReference>
<accession>A1ZG15</accession>
<protein>
    <recommendedName>
        <fullName evidence="3">STAS/SEC14 domain-containing protein</fullName>
    </recommendedName>
</protein>
<comment type="caution">
    <text evidence="1">The sequence shown here is derived from an EMBL/GenBank/DDBJ whole genome shotgun (WGS) entry which is preliminary data.</text>
</comment>
<reference evidence="1 2" key="1">
    <citation type="submission" date="2007-01" db="EMBL/GenBank/DDBJ databases">
        <authorList>
            <person name="Haygood M."/>
            <person name="Podell S."/>
            <person name="Anderson C."/>
            <person name="Hopkinson B."/>
            <person name="Roe K."/>
            <person name="Barbeau K."/>
            <person name="Gaasterland T."/>
            <person name="Ferriera S."/>
            <person name="Johnson J."/>
            <person name="Kravitz S."/>
            <person name="Beeson K."/>
            <person name="Sutton G."/>
            <person name="Rogers Y.-H."/>
            <person name="Friedman R."/>
            <person name="Frazier M."/>
            <person name="Venter J.C."/>
        </authorList>
    </citation>
    <scope>NUCLEOTIDE SEQUENCE [LARGE SCALE GENOMIC DNA]</scope>
    <source>
        <strain evidence="1 2">ATCC 23134</strain>
    </source>
</reference>
<gene>
    <name evidence="1" type="ORF">M23134_03068</name>
</gene>
<dbReference type="EMBL" id="AAWS01000006">
    <property type="protein sequence ID" value="EAY30432.1"/>
    <property type="molecule type" value="Genomic_DNA"/>
</dbReference>
<name>A1ZG15_MICM2</name>
<organism evidence="1 2">
    <name type="scientific">Microscilla marina ATCC 23134</name>
    <dbReference type="NCBI Taxonomy" id="313606"/>
    <lineage>
        <taxon>Bacteria</taxon>
        <taxon>Pseudomonadati</taxon>
        <taxon>Bacteroidota</taxon>
        <taxon>Cytophagia</taxon>
        <taxon>Cytophagales</taxon>
        <taxon>Microscillaceae</taxon>
        <taxon>Microscilla</taxon>
    </lineage>
</organism>
<dbReference type="AlphaFoldDB" id="A1ZG15"/>
<proteinExistence type="predicted"/>
<evidence type="ECO:0000313" key="1">
    <source>
        <dbReference type="EMBL" id="EAY30432.1"/>
    </source>
</evidence>